<keyword evidence="9" id="KW-1185">Reference proteome</keyword>
<dbReference type="RefSeq" id="WP_270123928.1">
    <property type="nucleotide sequence ID" value="NZ_BAAAOM010000004.1"/>
</dbReference>
<dbReference type="GO" id="GO:0016020">
    <property type="term" value="C:membrane"/>
    <property type="evidence" value="ECO:0007669"/>
    <property type="project" value="UniProtKB-SubCell"/>
</dbReference>
<evidence type="ECO:0000256" key="2">
    <source>
        <dbReference type="ARBA" id="ARBA00022692"/>
    </source>
</evidence>
<dbReference type="AlphaFoldDB" id="A0A9X3SW60"/>
<keyword evidence="4 5" id="KW-0472">Membrane</keyword>
<evidence type="ECO:0000313" key="8">
    <source>
        <dbReference type="Proteomes" id="UP001145799"/>
    </source>
</evidence>
<reference evidence="7 9" key="2">
    <citation type="submission" date="2023-07" db="EMBL/GenBank/DDBJ databases">
        <title>Sequencing the genomes of 1000 actinobacteria strains.</title>
        <authorList>
            <person name="Klenk H.-P."/>
        </authorList>
    </citation>
    <scope>NUCLEOTIDE SEQUENCE [LARGE SCALE GENOMIC DNA]</scope>
    <source>
        <strain evidence="7 9">DSM 44724</strain>
    </source>
</reference>
<evidence type="ECO:0000313" key="6">
    <source>
        <dbReference type="EMBL" id="MDA1387420.1"/>
    </source>
</evidence>
<evidence type="ECO:0000313" key="9">
    <source>
        <dbReference type="Proteomes" id="UP001183604"/>
    </source>
</evidence>
<evidence type="ECO:0000256" key="5">
    <source>
        <dbReference type="SAM" id="Phobius"/>
    </source>
</evidence>
<feature type="transmembrane region" description="Helical" evidence="5">
    <location>
        <begin position="55"/>
        <end position="74"/>
    </location>
</feature>
<dbReference type="Gene3D" id="1.20.120.350">
    <property type="entry name" value="Voltage-gated potassium channels. Chain C"/>
    <property type="match status" value="1"/>
</dbReference>
<keyword evidence="2 5" id="KW-0812">Transmembrane</keyword>
<reference evidence="6" key="1">
    <citation type="submission" date="2022-12" db="EMBL/GenBank/DDBJ databases">
        <title>Gycomyces niveus sp.nov., a novel actinomycete isolated from soil in Shouguang.</title>
        <authorList>
            <person name="Yang X."/>
        </authorList>
    </citation>
    <scope>NUCLEOTIDE SEQUENCE</scope>
    <source>
        <strain evidence="6">DSM 44724</strain>
    </source>
</reference>
<keyword evidence="3 5" id="KW-1133">Transmembrane helix</keyword>
<dbReference type="EMBL" id="JAPZVQ010000016">
    <property type="protein sequence ID" value="MDA1387420.1"/>
    <property type="molecule type" value="Genomic_DNA"/>
</dbReference>
<feature type="transmembrane region" description="Helical" evidence="5">
    <location>
        <begin position="142"/>
        <end position="162"/>
    </location>
</feature>
<feature type="transmembrane region" description="Helical" evidence="5">
    <location>
        <begin position="86"/>
        <end position="108"/>
    </location>
</feature>
<dbReference type="Proteomes" id="UP001145799">
    <property type="component" value="Unassembled WGS sequence"/>
</dbReference>
<sequence length="209" mass="23037">MPPTPFWRPDKLTVIARFLQFKLRLPVIVAVCASVPAVFLTLWADGEMAMAGKVIGWAAGIVLWAESVILLLAAEHKREWLWRHKWMLVVCLLTLVSLVLAAGGAQVLRLATLVGSIRVLRAKRIFNAAQVLGRRFGVTGGWRSWLVMGIGAIAALFTALVLVDPTSQYLELLTWVEGNLRLVPILVAGAILAVATWLVVRVREDDEPE</sequence>
<name>A0A9X3SW60_9ACTN</name>
<accession>A0A9X3SW60</accession>
<organism evidence="6 8">
    <name type="scientific">Glycomyces lechevalierae</name>
    <dbReference type="NCBI Taxonomy" id="256034"/>
    <lineage>
        <taxon>Bacteria</taxon>
        <taxon>Bacillati</taxon>
        <taxon>Actinomycetota</taxon>
        <taxon>Actinomycetes</taxon>
        <taxon>Glycomycetales</taxon>
        <taxon>Glycomycetaceae</taxon>
        <taxon>Glycomyces</taxon>
    </lineage>
</organism>
<protein>
    <submittedName>
        <fullName evidence="6">Uncharacterized protein</fullName>
    </submittedName>
</protein>
<gene>
    <name evidence="7" type="ORF">J2S69_002314</name>
    <name evidence="6" type="ORF">O2L01_20660</name>
</gene>
<evidence type="ECO:0000256" key="4">
    <source>
        <dbReference type="ARBA" id="ARBA00023136"/>
    </source>
</evidence>
<feature type="transmembrane region" description="Helical" evidence="5">
    <location>
        <begin position="182"/>
        <end position="200"/>
    </location>
</feature>
<evidence type="ECO:0000313" key="7">
    <source>
        <dbReference type="EMBL" id="MDR7338595.1"/>
    </source>
</evidence>
<evidence type="ECO:0000256" key="3">
    <source>
        <dbReference type="ARBA" id="ARBA00022989"/>
    </source>
</evidence>
<feature type="transmembrane region" description="Helical" evidence="5">
    <location>
        <begin position="21"/>
        <end position="43"/>
    </location>
</feature>
<dbReference type="Proteomes" id="UP001183604">
    <property type="component" value="Unassembled WGS sequence"/>
</dbReference>
<dbReference type="InterPro" id="IPR027359">
    <property type="entry name" value="Volt_channel_dom_sf"/>
</dbReference>
<dbReference type="EMBL" id="JAVDYD010000001">
    <property type="protein sequence ID" value="MDR7338595.1"/>
    <property type="molecule type" value="Genomic_DNA"/>
</dbReference>
<evidence type="ECO:0000256" key="1">
    <source>
        <dbReference type="ARBA" id="ARBA00004141"/>
    </source>
</evidence>
<proteinExistence type="predicted"/>
<comment type="caution">
    <text evidence="6">The sequence shown here is derived from an EMBL/GenBank/DDBJ whole genome shotgun (WGS) entry which is preliminary data.</text>
</comment>
<comment type="subcellular location">
    <subcellularLocation>
        <location evidence="1">Membrane</location>
        <topology evidence="1">Multi-pass membrane protein</topology>
    </subcellularLocation>
</comment>